<gene>
    <name evidence="3" type="ORF">CU098_006569</name>
</gene>
<sequence>VLVNTTLFILFGRDINGNPTPNLMTFDVANVSNIEYTPTYPLLLTEKKPDVQTLSGGVLVAIIAGAIILASSKRFTCSRLLRCFFFFRRRKNTHTFERQKDEDEDVMHVDWDAIENQFRDQVPPAYQDQASTYRQSPDAYNPPTYNPQSQTYIAHQHDKPHSPYVY</sequence>
<keyword evidence="4" id="KW-1185">Reference proteome</keyword>
<keyword evidence="2" id="KW-0812">Transmembrane</keyword>
<dbReference type="Proteomes" id="UP000253551">
    <property type="component" value="Unassembled WGS sequence"/>
</dbReference>
<evidence type="ECO:0000256" key="1">
    <source>
        <dbReference type="SAM" id="MobiDB-lite"/>
    </source>
</evidence>
<proteinExistence type="predicted"/>
<dbReference type="AlphaFoldDB" id="A0A367IKP2"/>
<dbReference type="EMBL" id="PJQM01007398">
    <property type="protein sequence ID" value="RCH78239.1"/>
    <property type="molecule type" value="Genomic_DNA"/>
</dbReference>
<accession>A0A367IKP2</accession>
<organism evidence="3 4">
    <name type="scientific">Rhizopus stolonifer</name>
    <name type="common">Rhizopus nigricans</name>
    <dbReference type="NCBI Taxonomy" id="4846"/>
    <lineage>
        <taxon>Eukaryota</taxon>
        <taxon>Fungi</taxon>
        <taxon>Fungi incertae sedis</taxon>
        <taxon>Mucoromycota</taxon>
        <taxon>Mucoromycotina</taxon>
        <taxon>Mucoromycetes</taxon>
        <taxon>Mucorales</taxon>
        <taxon>Mucorineae</taxon>
        <taxon>Rhizopodaceae</taxon>
        <taxon>Rhizopus</taxon>
    </lineage>
</organism>
<feature type="transmembrane region" description="Helical" evidence="2">
    <location>
        <begin position="51"/>
        <end position="72"/>
    </location>
</feature>
<reference evidence="3 4" key="1">
    <citation type="journal article" date="2018" name="G3 (Bethesda)">
        <title>Phylogenetic and Phylogenomic Definition of Rhizopus Species.</title>
        <authorList>
            <person name="Gryganskyi A.P."/>
            <person name="Golan J."/>
            <person name="Dolatabadi S."/>
            <person name="Mondo S."/>
            <person name="Robb S."/>
            <person name="Idnurm A."/>
            <person name="Muszewska A."/>
            <person name="Steczkiewicz K."/>
            <person name="Masonjones S."/>
            <person name="Liao H.L."/>
            <person name="Gajdeczka M.T."/>
            <person name="Anike F."/>
            <person name="Vuek A."/>
            <person name="Anishchenko I.M."/>
            <person name="Voigt K."/>
            <person name="de Hoog G.S."/>
            <person name="Smith M.E."/>
            <person name="Heitman J."/>
            <person name="Vilgalys R."/>
            <person name="Stajich J.E."/>
        </authorList>
    </citation>
    <scope>NUCLEOTIDE SEQUENCE [LARGE SCALE GENOMIC DNA]</scope>
    <source>
        <strain evidence="3 4">LSU 92-RS-03</strain>
    </source>
</reference>
<evidence type="ECO:0000256" key="2">
    <source>
        <dbReference type="SAM" id="Phobius"/>
    </source>
</evidence>
<feature type="compositionally biased region" description="Basic and acidic residues" evidence="1">
    <location>
        <begin position="155"/>
        <end position="166"/>
    </location>
</feature>
<feature type="non-terminal residue" evidence="3">
    <location>
        <position position="1"/>
    </location>
</feature>
<evidence type="ECO:0000313" key="4">
    <source>
        <dbReference type="Proteomes" id="UP000253551"/>
    </source>
</evidence>
<keyword evidence="2" id="KW-1133">Transmembrane helix</keyword>
<feature type="region of interest" description="Disordered" evidence="1">
    <location>
        <begin position="129"/>
        <end position="166"/>
    </location>
</feature>
<name>A0A367IKP2_RHIST</name>
<keyword evidence="2" id="KW-0472">Membrane</keyword>
<evidence type="ECO:0000313" key="3">
    <source>
        <dbReference type="EMBL" id="RCH78239.1"/>
    </source>
</evidence>
<protein>
    <submittedName>
        <fullName evidence="3">Uncharacterized protein</fullName>
    </submittedName>
</protein>
<comment type="caution">
    <text evidence="3">The sequence shown here is derived from an EMBL/GenBank/DDBJ whole genome shotgun (WGS) entry which is preliminary data.</text>
</comment>